<name>A0A284VS37_9EURY</name>
<evidence type="ECO:0000313" key="1">
    <source>
        <dbReference type="EMBL" id="SNQ61997.1"/>
    </source>
</evidence>
<dbReference type="Proteomes" id="UP000218615">
    <property type="component" value="Unassembled WGS sequence"/>
</dbReference>
<protein>
    <submittedName>
        <fullName evidence="1">Uncharacterized protein</fullName>
    </submittedName>
</protein>
<dbReference type="EMBL" id="FZMP01000203">
    <property type="protein sequence ID" value="SNQ61997.1"/>
    <property type="molecule type" value="Genomic_DNA"/>
</dbReference>
<organism evidence="1 2">
    <name type="scientific">Candidatus Methanoperedens nitratireducens</name>
    <dbReference type="NCBI Taxonomy" id="1392998"/>
    <lineage>
        <taxon>Archaea</taxon>
        <taxon>Methanobacteriati</taxon>
        <taxon>Methanobacteriota</taxon>
        <taxon>Stenosarchaea group</taxon>
        <taxon>Methanomicrobia</taxon>
        <taxon>Methanosarcinales</taxon>
        <taxon>ANME-2 cluster</taxon>
        <taxon>Candidatus Methanoperedentaceae</taxon>
        <taxon>Candidatus Methanoperedens</taxon>
    </lineage>
</organism>
<accession>A0A284VS37</accession>
<sequence length="47" mass="5380">MYYAVSTQITSKHISFIETGSDGGKLRIYKIIYPTEILIYILLLTVI</sequence>
<proteinExistence type="predicted"/>
<gene>
    <name evidence="1" type="ORF">MNV_560043</name>
</gene>
<reference evidence="2" key="1">
    <citation type="submission" date="2017-06" db="EMBL/GenBank/DDBJ databases">
        <authorList>
            <person name="Cremers G."/>
        </authorList>
    </citation>
    <scope>NUCLEOTIDE SEQUENCE [LARGE SCALE GENOMIC DNA]</scope>
</reference>
<dbReference type="AlphaFoldDB" id="A0A284VS37"/>
<keyword evidence="2" id="KW-1185">Reference proteome</keyword>
<evidence type="ECO:0000313" key="2">
    <source>
        <dbReference type="Proteomes" id="UP000218615"/>
    </source>
</evidence>